<dbReference type="EMBL" id="DRQG01000106">
    <property type="protein sequence ID" value="HGY56285.1"/>
    <property type="molecule type" value="Genomic_DNA"/>
</dbReference>
<dbReference type="Gene3D" id="3.40.50.150">
    <property type="entry name" value="Vaccinia Virus protein VP39"/>
    <property type="match status" value="1"/>
</dbReference>
<reference evidence="2" key="1">
    <citation type="journal article" date="2020" name="mSystems">
        <title>Genome- and Community-Level Interaction Insights into Carbon Utilization and Element Cycling Functions of Hydrothermarchaeota in Hydrothermal Sediment.</title>
        <authorList>
            <person name="Zhou Z."/>
            <person name="Liu Y."/>
            <person name="Xu W."/>
            <person name="Pan J."/>
            <person name="Luo Z.H."/>
            <person name="Li M."/>
        </authorList>
    </citation>
    <scope>NUCLEOTIDE SEQUENCE [LARGE SCALE GENOMIC DNA]</scope>
    <source>
        <strain evidence="2">HyVt-577</strain>
    </source>
</reference>
<protein>
    <submittedName>
        <fullName evidence="2">Class I SAM-dependent methyltransferase</fullName>
    </submittedName>
</protein>
<dbReference type="InterPro" id="IPR013216">
    <property type="entry name" value="Methyltransf_11"/>
</dbReference>
<name>A0A7V4WVJ1_CALAY</name>
<keyword evidence="2" id="KW-0808">Transferase</keyword>
<dbReference type="PANTHER" id="PTHR42912">
    <property type="entry name" value="METHYLTRANSFERASE"/>
    <property type="match status" value="1"/>
</dbReference>
<evidence type="ECO:0000313" key="2">
    <source>
        <dbReference type="EMBL" id="HGY56285.1"/>
    </source>
</evidence>
<gene>
    <name evidence="2" type="ORF">ENK44_11310</name>
</gene>
<comment type="caution">
    <text evidence="2">The sequence shown here is derived from an EMBL/GenBank/DDBJ whole genome shotgun (WGS) entry which is preliminary data.</text>
</comment>
<dbReference type="AlphaFoldDB" id="A0A7V4WVJ1"/>
<sequence length="200" mass="23470">MESAKVFFEKIAKDWSKNHHEKSNQKLRKIFDQRIPELQAPVLDAGSGTGVLIPFLYDKIKNEKCIVEYDIAFNMLMRAKVQHISYREVYYAEGDGHDIGFKERSFGTIFCFRFIPHLEDKKKALKEFYRILVPGGRFFILHFMDHKGLNHLHRGAEPPIHSHKMPPAAELTQIIELAGFDVEDYEEKEDLYFVQAIKRR</sequence>
<feature type="domain" description="Methyltransferase type 11" evidence="1">
    <location>
        <begin position="43"/>
        <end position="140"/>
    </location>
</feature>
<accession>A0A7V4WVJ1</accession>
<dbReference type="Proteomes" id="UP000885779">
    <property type="component" value="Unassembled WGS sequence"/>
</dbReference>
<dbReference type="Pfam" id="PF08241">
    <property type="entry name" value="Methyltransf_11"/>
    <property type="match status" value="1"/>
</dbReference>
<dbReference type="InterPro" id="IPR050508">
    <property type="entry name" value="Methyltransf_Superfamily"/>
</dbReference>
<proteinExistence type="predicted"/>
<keyword evidence="2" id="KW-0489">Methyltransferase</keyword>
<organism evidence="2">
    <name type="scientific">Caldithrix abyssi</name>
    <dbReference type="NCBI Taxonomy" id="187145"/>
    <lineage>
        <taxon>Bacteria</taxon>
        <taxon>Pseudomonadati</taxon>
        <taxon>Calditrichota</taxon>
        <taxon>Calditrichia</taxon>
        <taxon>Calditrichales</taxon>
        <taxon>Calditrichaceae</taxon>
        <taxon>Caldithrix</taxon>
    </lineage>
</organism>
<dbReference type="GO" id="GO:0032259">
    <property type="term" value="P:methylation"/>
    <property type="evidence" value="ECO:0007669"/>
    <property type="project" value="UniProtKB-KW"/>
</dbReference>
<dbReference type="CDD" id="cd02440">
    <property type="entry name" value="AdoMet_MTases"/>
    <property type="match status" value="1"/>
</dbReference>
<dbReference type="SUPFAM" id="SSF53335">
    <property type="entry name" value="S-adenosyl-L-methionine-dependent methyltransferases"/>
    <property type="match status" value="1"/>
</dbReference>
<dbReference type="GO" id="GO:0008757">
    <property type="term" value="F:S-adenosylmethionine-dependent methyltransferase activity"/>
    <property type="evidence" value="ECO:0007669"/>
    <property type="project" value="InterPro"/>
</dbReference>
<dbReference type="InterPro" id="IPR029063">
    <property type="entry name" value="SAM-dependent_MTases_sf"/>
</dbReference>
<evidence type="ECO:0000259" key="1">
    <source>
        <dbReference type="Pfam" id="PF08241"/>
    </source>
</evidence>